<comment type="caution">
    <text evidence="3">The sequence shown here is derived from an EMBL/GenBank/DDBJ whole genome shotgun (WGS) entry which is preliminary data.</text>
</comment>
<keyword evidence="4" id="KW-1185">Reference proteome</keyword>
<dbReference type="EMBL" id="CATQJA010002709">
    <property type="protein sequence ID" value="CAJ0586758.1"/>
    <property type="molecule type" value="Genomic_DNA"/>
</dbReference>
<gene>
    <name evidence="3" type="ORF">MSPICULIGERA_LOCUS24746</name>
</gene>
<evidence type="ECO:0000256" key="1">
    <source>
        <dbReference type="SAM" id="Phobius"/>
    </source>
</evidence>
<feature type="signal peptide" evidence="2">
    <location>
        <begin position="1"/>
        <end position="26"/>
    </location>
</feature>
<feature type="transmembrane region" description="Helical" evidence="1">
    <location>
        <begin position="130"/>
        <end position="146"/>
    </location>
</feature>
<dbReference type="AlphaFoldDB" id="A0AA36GFV9"/>
<evidence type="ECO:0000313" key="4">
    <source>
        <dbReference type="Proteomes" id="UP001177023"/>
    </source>
</evidence>
<feature type="non-terminal residue" evidence="3">
    <location>
        <position position="148"/>
    </location>
</feature>
<keyword evidence="1" id="KW-1133">Transmembrane helix</keyword>
<name>A0AA36GFV9_9BILA</name>
<evidence type="ECO:0008006" key="5">
    <source>
        <dbReference type="Google" id="ProtNLM"/>
    </source>
</evidence>
<organism evidence="3 4">
    <name type="scientific">Mesorhabditis spiculigera</name>
    <dbReference type="NCBI Taxonomy" id="96644"/>
    <lineage>
        <taxon>Eukaryota</taxon>
        <taxon>Metazoa</taxon>
        <taxon>Ecdysozoa</taxon>
        <taxon>Nematoda</taxon>
        <taxon>Chromadorea</taxon>
        <taxon>Rhabditida</taxon>
        <taxon>Rhabditina</taxon>
        <taxon>Rhabditomorpha</taxon>
        <taxon>Rhabditoidea</taxon>
        <taxon>Rhabditidae</taxon>
        <taxon>Mesorhabditinae</taxon>
        <taxon>Mesorhabditis</taxon>
    </lineage>
</organism>
<reference evidence="3" key="1">
    <citation type="submission" date="2023-06" db="EMBL/GenBank/DDBJ databases">
        <authorList>
            <person name="Delattre M."/>
        </authorList>
    </citation>
    <scope>NUCLEOTIDE SEQUENCE</scope>
    <source>
        <strain evidence="3">AF72</strain>
    </source>
</reference>
<sequence>MRAGFVLGSPGLLCLLVLALLPLANTQHAYARREGRARRRCFQCNMPIQCESGSCYGDVCIKSLANGRYVSKGCENFTENVRSYRSQGITAWDPKRDKSYCKTEQVFGIESEICYCSDSDFCNATPTPRSYLLIPVATFSFFFLLLRV</sequence>
<feature type="chain" id="PRO_5041290685" description="Protein quiver" evidence="2">
    <location>
        <begin position="27"/>
        <end position="148"/>
    </location>
</feature>
<proteinExistence type="predicted"/>
<protein>
    <recommendedName>
        <fullName evidence="5">Protein quiver</fullName>
    </recommendedName>
</protein>
<evidence type="ECO:0000313" key="3">
    <source>
        <dbReference type="EMBL" id="CAJ0586758.1"/>
    </source>
</evidence>
<evidence type="ECO:0000256" key="2">
    <source>
        <dbReference type="SAM" id="SignalP"/>
    </source>
</evidence>
<keyword evidence="1" id="KW-0472">Membrane</keyword>
<accession>A0AA36GFV9</accession>
<keyword evidence="2" id="KW-0732">Signal</keyword>
<keyword evidence="1" id="KW-0812">Transmembrane</keyword>
<dbReference type="Proteomes" id="UP001177023">
    <property type="component" value="Unassembled WGS sequence"/>
</dbReference>